<dbReference type="SMART" id="SM00422">
    <property type="entry name" value="HTH_MERR"/>
    <property type="match status" value="1"/>
</dbReference>
<feature type="domain" description="HTH merR-type" evidence="2">
    <location>
        <begin position="9"/>
        <end position="78"/>
    </location>
</feature>
<dbReference type="InterPro" id="IPR000551">
    <property type="entry name" value="MerR-type_HTH_dom"/>
</dbReference>
<dbReference type="PROSITE" id="PS00552">
    <property type="entry name" value="HTH_MERR_1"/>
    <property type="match status" value="1"/>
</dbReference>
<dbReference type="STRING" id="586411.SAMN05216187_10925"/>
<dbReference type="EMBL" id="FNFI01000009">
    <property type="protein sequence ID" value="SDK46968.1"/>
    <property type="molecule type" value="Genomic_DNA"/>
</dbReference>
<dbReference type="Pfam" id="PF13411">
    <property type="entry name" value="MerR_1"/>
    <property type="match status" value="1"/>
</dbReference>
<evidence type="ECO:0000313" key="4">
    <source>
        <dbReference type="Proteomes" id="UP000242700"/>
    </source>
</evidence>
<dbReference type="PROSITE" id="PS50937">
    <property type="entry name" value="HTH_MERR_2"/>
    <property type="match status" value="1"/>
</dbReference>
<name>A0A1G9C5M7_9STAP</name>
<dbReference type="SUPFAM" id="SSF55136">
    <property type="entry name" value="Probable bacterial effector-binding domain"/>
    <property type="match status" value="1"/>
</dbReference>
<evidence type="ECO:0000256" key="1">
    <source>
        <dbReference type="ARBA" id="ARBA00023125"/>
    </source>
</evidence>
<accession>A0A1G9C5M7</accession>
<evidence type="ECO:0000313" key="3">
    <source>
        <dbReference type="EMBL" id="SDK46968.1"/>
    </source>
</evidence>
<reference evidence="4" key="1">
    <citation type="submission" date="2016-10" db="EMBL/GenBank/DDBJ databases">
        <authorList>
            <person name="Varghese N."/>
            <person name="Submissions S."/>
        </authorList>
    </citation>
    <scope>NUCLEOTIDE SEQUENCE [LARGE SCALE GENOMIC DNA]</scope>
    <source>
        <strain evidence="4">CGMCC 1.8911</strain>
    </source>
</reference>
<dbReference type="InterPro" id="IPR009061">
    <property type="entry name" value="DNA-bd_dom_put_sf"/>
</dbReference>
<proteinExistence type="predicted"/>
<dbReference type="InterPro" id="IPR011256">
    <property type="entry name" value="Reg_factor_effector_dom_sf"/>
</dbReference>
<dbReference type="SUPFAM" id="SSF46955">
    <property type="entry name" value="Putative DNA-binding domain"/>
    <property type="match status" value="1"/>
</dbReference>
<evidence type="ECO:0000259" key="2">
    <source>
        <dbReference type="PROSITE" id="PS50937"/>
    </source>
</evidence>
<dbReference type="PANTHER" id="PTHR30204:SF85">
    <property type="entry name" value="MULTIDRUG-EFFLUX TRANSPORTER 2 REGULATOR"/>
    <property type="match status" value="1"/>
</dbReference>
<dbReference type="GO" id="GO:0003700">
    <property type="term" value="F:DNA-binding transcription factor activity"/>
    <property type="evidence" value="ECO:0007669"/>
    <property type="project" value="InterPro"/>
</dbReference>
<protein>
    <submittedName>
        <fullName evidence="3">DNA-binding transcriptional regulator, MerR family</fullName>
    </submittedName>
</protein>
<organism evidence="3 4">
    <name type="scientific">Jeotgalicoccus aerolatus</name>
    <dbReference type="NCBI Taxonomy" id="709510"/>
    <lineage>
        <taxon>Bacteria</taxon>
        <taxon>Bacillati</taxon>
        <taxon>Bacillota</taxon>
        <taxon>Bacilli</taxon>
        <taxon>Bacillales</taxon>
        <taxon>Staphylococcaceae</taxon>
        <taxon>Jeotgalicoccus</taxon>
    </lineage>
</organism>
<dbReference type="OrthoDB" id="9773308at2"/>
<dbReference type="Proteomes" id="UP000242700">
    <property type="component" value="Unassembled WGS sequence"/>
</dbReference>
<sequence length="275" mass="32141">MSPIQTEIYFTTGDFAKLCEVTKQTLFHYDNIGLLCPDHKDSKGYRYYSYTQFDTMYVIESLKEMEMSLSEIKVFISNTTPDTMIDLFKEKSNQLSEKINNLISIKKTIEKKIQITEQAKTADFSKIKLVQAEEEYLYLSAPLLNYDDDENRASISYFYKECMRTLHEKYSIGVILEKHELLSGEHHSFKHLFAKTDFTDALPLVKKDATLQVVGYHIGKHENIADTYNEMMHFIESEKLEMTDFSYEEPLMDRISVNDSNQYVTKITIPVKKLK</sequence>
<dbReference type="InterPro" id="IPR047057">
    <property type="entry name" value="MerR_fam"/>
</dbReference>
<dbReference type="Gene3D" id="3.20.80.10">
    <property type="entry name" value="Regulatory factor, effector binding domain"/>
    <property type="match status" value="1"/>
</dbReference>
<dbReference type="PANTHER" id="PTHR30204">
    <property type="entry name" value="REDOX-CYCLING DRUG-SENSING TRANSCRIPTIONAL ACTIVATOR SOXR"/>
    <property type="match status" value="1"/>
</dbReference>
<dbReference type="Gene3D" id="1.10.1660.10">
    <property type="match status" value="1"/>
</dbReference>
<gene>
    <name evidence="3" type="ORF">SAMN05216187_10925</name>
</gene>
<dbReference type="RefSeq" id="WP_092598614.1">
    <property type="nucleotide sequence ID" value="NZ_FNFI01000009.1"/>
</dbReference>
<dbReference type="GO" id="GO:0003677">
    <property type="term" value="F:DNA binding"/>
    <property type="evidence" value="ECO:0007669"/>
    <property type="project" value="UniProtKB-KW"/>
</dbReference>
<dbReference type="AlphaFoldDB" id="A0A1G9C5M7"/>
<keyword evidence="1 3" id="KW-0238">DNA-binding</keyword>